<evidence type="ECO:0000313" key="7">
    <source>
        <dbReference type="EMBL" id="THD74853.1"/>
    </source>
</evidence>
<feature type="transmembrane region" description="Helical" evidence="5">
    <location>
        <begin position="229"/>
        <end position="252"/>
    </location>
</feature>
<feature type="transmembrane region" description="Helical" evidence="5">
    <location>
        <begin position="71"/>
        <end position="92"/>
    </location>
</feature>
<organism evidence="7 8">
    <name type="scientific">Thalassobius vesicularis</name>
    <dbReference type="NCBI Taxonomy" id="1294297"/>
    <lineage>
        <taxon>Bacteria</taxon>
        <taxon>Pseudomonadati</taxon>
        <taxon>Pseudomonadota</taxon>
        <taxon>Alphaproteobacteria</taxon>
        <taxon>Rhodobacterales</taxon>
        <taxon>Roseobacteraceae</taxon>
        <taxon>Thalassovita</taxon>
    </lineage>
</organism>
<evidence type="ECO:0000313" key="8">
    <source>
        <dbReference type="Proteomes" id="UP000306113"/>
    </source>
</evidence>
<evidence type="ECO:0000256" key="5">
    <source>
        <dbReference type="SAM" id="Phobius"/>
    </source>
</evidence>
<name>A0A4S3MBA1_9RHOB</name>
<evidence type="ECO:0000256" key="2">
    <source>
        <dbReference type="ARBA" id="ARBA00022692"/>
    </source>
</evidence>
<feature type="transmembrane region" description="Helical" evidence="5">
    <location>
        <begin position="166"/>
        <end position="184"/>
    </location>
</feature>
<feature type="transmembrane region" description="Helical" evidence="5">
    <location>
        <begin position="264"/>
        <end position="284"/>
    </location>
</feature>
<dbReference type="GO" id="GO:0005262">
    <property type="term" value="F:calcium channel activity"/>
    <property type="evidence" value="ECO:0007669"/>
    <property type="project" value="TreeGrafter"/>
</dbReference>
<gene>
    <name evidence="7" type="ORF">E7681_07805</name>
</gene>
<dbReference type="RefSeq" id="WP_136338709.1">
    <property type="nucleotide sequence ID" value="NZ_SSMD01000003.1"/>
</dbReference>
<dbReference type="Pfam" id="PF01699">
    <property type="entry name" value="Na_Ca_ex"/>
    <property type="match status" value="2"/>
</dbReference>
<evidence type="ECO:0000256" key="1">
    <source>
        <dbReference type="ARBA" id="ARBA00004141"/>
    </source>
</evidence>
<dbReference type="EMBL" id="SSMD01000003">
    <property type="protein sequence ID" value="THD74853.1"/>
    <property type="molecule type" value="Genomic_DNA"/>
</dbReference>
<feature type="domain" description="Sodium/calcium exchanger membrane region" evidence="6">
    <location>
        <begin position="3"/>
        <end position="141"/>
    </location>
</feature>
<dbReference type="OrthoDB" id="9794225at2"/>
<dbReference type="AlphaFoldDB" id="A0A4S3MBA1"/>
<keyword evidence="2 5" id="KW-0812">Transmembrane</keyword>
<comment type="caution">
    <text evidence="7">The sequence shown here is derived from an EMBL/GenBank/DDBJ whole genome shotgun (WGS) entry which is preliminary data.</text>
</comment>
<proteinExistence type="predicted"/>
<evidence type="ECO:0000259" key="6">
    <source>
        <dbReference type="Pfam" id="PF01699"/>
    </source>
</evidence>
<feature type="transmembrane region" description="Helical" evidence="5">
    <location>
        <begin position="291"/>
        <end position="308"/>
    </location>
</feature>
<dbReference type="Proteomes" id="UP000306113">
    <property type="component" value="Unassembled WGS sequence"/>
</dbReference>
<evidence type="ECO:0000256" key="4">
    <source>
        <dbReference type="ARBA" id="ARBA00023136"/>
    </source>
</evidence>
<dbReference type="Gene3D" id="1.20.1420.30">
    <property type="entry name" value="NCX, central ion-binding region"/>
    <property type="match status" value="1"/>
</dbReference>
<sequence length="309" mass="31446">MDFLLIAGGFIALLIGGESLVSGAVAVARRLRISPMVIGLTLVGFGTSMPELVTSVNAALNGSPGVALGNVVGSNIANILLILGLAALLWPVAVNRLRFRNDALFLMGSATLCAVLLIPGHIGLPAGLALVAGLGLFLAITLRSGPIPQAEDEPEEASILPTWQGLALFAVGLGITLLGANWLVDGAVGLARTMGVSETLVGLTVVAVGTSLPELVTSLIAARRHQSEVAFGNIVGSNIFNVCGILGITAIIEPMPIPAPILQLDIWVMLAATLALVLAAITGHGISRREGGLLLAGYAAYIGVLAAQI</sequence>
<protein>
    <submittedName>
        <fullName evidence="7">Calcium/sodium antiporter</fullName>
    </submittedName>
</protein>
<dbReference type="GO" id="GO:0006874">
    <property type="term" value="P:intracellular calcium ion homeostasis"/>
    <property type="evidence" value="ECO:0007669"/>
    <property type="project" value="TreeGrafter"/>
</dbReference>
<feature type="domain" description="Sodium/calcium exchanger membrane region" evidence="6">
    <location>
        <begin position="166"/>
        <end position="304"/>
    </location>
</feature>
<evidence type="ECO:0000256" key="3">
    <source>
        <dbReference type="ARBA" id="ARBA00022989"/>
    </source>
</evidence>
<comment type="subcellular location">
    <subcellularLocation>
        <location evidence="1">Membrane</location>
        <topology evidence="1">Multi-pass membrane protein</topology>
    </subcellularLocation>
</comment>
<dbReference type="GO" id="GO:0008273">
    <property type="term" value="F:calcium, potassium:sodium antiporter activity"/>
    <property type="evidence" value="ECO:0007669"/>
    <property type="project" value="TreeGrafter"/>
</dbReference>
<keyword evidence="4 5" id="KW-0472">Membrane</keyword>
<dbReference type="InterPro" id="IPR004481">
    <property type="entry name" value="K/Na/Ca-exchanger"/>
</dbReference>
<accession>A0A4S3MBA1</accession>
<reference evidence="7 8" key="1">
    <citation type="submission" date="2019-04" db="EMBL/GenBank/DDBJ databases">
        <title>Draft genome sequence of Youngimonas vesicularis.</title>
        <authorList>
            <person name="Hameed A."/>
        </authorList>
    </citation>
    <scope>NUCLEOTIDE SEQUENCE [LARGE SCALE GENOMIC DNA]</scope>
    <source>
        <strain evidence="7 8">CC-AMW-E</strain>
    </source>
</reference>
<dbReference type="InterPro" id="IPR004837">
    <property type="entry name" value="NaCa_Exmemb"/>
</dbReference>
<dbReference type="PANTHER" id="PTHR10846:SF8">
    <property type="entry name" value="INNER MEMBRANE PROTEIN YRBG"/>
    <property type="match status" value="1"/>
</dbReference>
<dbReference type="PANTHER" id="PTHR10846">
    <property type="entry name" value="SODIUM/POTASSIUM/CALCIUM EXCHANGER"/>
    <property type="match status" value="1"/>
</dbReference>
<dbReference type="GO" id="GO:0005886">
    <property type="term" value="C:plasma membrane"/>
    <property type="evidence" value="ECO:0007669"/>
    <property type="project" value="TreeGrafter"/>
</dbReference>
<keyword evidence="3 5" id="KW-1133">Transmembrane helix</keyword>
<keyword evidence="8" id="KW-1185">Reference proteome</keyword>
<dbReference type="NCBIfam" id="TIGR00367">
    <property type="entry name" value="calcium/sodium antiporter"/>
    <property type="match status" value="1"/>
</dbReference>
<dbReference type="InterPro" id="IPR044880">
    <property type="entry name" value="NCX_ion-bd_dom_sf"/>
</dbReference>